<keyword evidence="3" id="KW-1185">Reference proteome</keyword>
<dbReference type="RefSeq" id="XP_009013343.1">
    <property type="nucleotide sequence ID" value="XM_009015095.1"/>
</dbReference>
<dbReference type="GeneID" id="20202729"/>
<reference evidence="1 3" key="2">
    <citation type="journal article" date="2013" name="Nature">
        <title>Insights into bilaterian evolution from three spiralian genomes.</title>
        <authorList>
            <person name="Simakov O."/>
            <person name="Marletaz F."/>
            <person name="Cho S.J."/>
            <person name="Edsinger-Gonzales E."/>
            <person name="Havlak P."/>
            <person name="Hellsten U."/>
            <person name="Kuo D.H."/>
            <person name="Larsson T."/>
            <person name="Lv J."/>
            <person name="Arendt D."/>
            <person name="Savage R."/>
            <person name="Osoegawa K."/>
            <person name="de Jong P."/>
            <person name="Grimwood J."/>
            <person name="Chapman J.A."/>
            <person name="Shapiro H."/>
            <person name="Aerts A."/>
            <person name="Otillar R.P."/>
            <person name="Terry A.Y."/>
            <person name="Boore J.L."/>
            <person name="Grigoriev I.V."/>
            <person name="Lindberg D.R."/>
            <person name="Seaver E.C."/>
            <person name="Weisblat D.A."/>
            <person name="Putnam N.H."/>
            <person name="Rokhsar D.S."/>
        </authorList>
    </citation>
    <scope>NUCLEOTIDE SEQUENCE</scope>
</reference>
<dbReference type="InParanoid" id="T1F1M9"/>
<reference evidence="3" key="1">
    <citation type="submission" date="2012-12" db="EMBL/GenBank/DDBJ databases">
        <authorList>
            <person name="Hellsten U."/>
            <person name="Grimwood J."/>
            <person name="Chapman J.A."/>
            <person name="Shapiro H."/>
            <person name="Aerts A."/>
            <person name="Otillar R.P."/>
            <person name="Terry A.Y."/>
            <person name="Boore J.L."/>
            <person name="Simakov O."/>
            <person name="Marletaz F."/>
            <person name="Cho S.-J."/>
            <person name="Edsinger-Gonzales E."/>
            <person name="Havlak P."/>
            <person name="Kuo D.-H."/>
            <person name="Larsson T."/>
            <person name="Lv J."/>
            <person name="Arendt D."/>
            <person name="Savage R."/>
            <person name="Osoegawa K."/>
            <person name="de Jong P."/>
            <person name="Lindberg D.R."/>
            <person name="Seaver E.C."/>
            <person name="Weisblat D.A."/>
            <person name="Putnam N.H."/>
            <person name="Grigoriev I.V."/>
            <person name="Rokhsar D.S."/>
        </authorList>
    </citation>
    <scope>NUCLEOTIDE SEQUENCE</scope>
</reference>
<evidence type="ECO:0000313" key="3">
    <source>
        <dbReference type="Proteomes" id="UP000015101"/>
    </source>
</evidence>
<protein>
    <submittedName>
        <fullName evidence="1 2">Uncharacterized protein</fullName>
    </submittedName>
</protein>
<accession>T1F1M9</accession>
<gene>
    <name evidence="2" type="primary">20202729</name>
    <name evidence="1" type="ORF">HELRODRAFT_169251</name>
</gene>
<proteinExistence type="predicted"/>
<dbReference type="EnsemblMetazoa" id="HelroT169251">
    <property type="protein sequence ID" value="HelroP169251"/>
    <property type="gene ID" value="HelroG169251"/>
</dbReference>
<evidence type="ECO:0000313" key="2">
    <source>
        <dbReference type="EnsemblMetazoa" id="HelroP169251"/>
    </source>
</evidence>
<dbReference type="EMBL" id="AMQM01003243">
    <property type="status" value="NOT_ANNOTATED_CDS"/>
    <property type="molecule type" value="Genomic_DNA"/>
</dbReference>
<organism evidence="2 3">
    <name type="scientific">Helobdella robusta</name>
    <name type="common">Californian leech</name>
    <dbReference type="NCBI Taxonomy" id="6412"/>
    <lineage>
        <taxon>Eukaryota</taxon>
        <taxon>Metazoa</taxon>
        <taxon>Spiralia</taxon>
        <taxon>Lophotrochozoa</taxon>
        <taxon>Annelida</taxon>
        <taxon>Clitellata</taxon>
        <taxon>Hirudinea</taxon>
        <taxon>Rhynchobdellida</taxon>
        <taxon>Glossiphoniidae</taxon>
        <taxon>Helobdella</taxon>
    </lineage>
</organism>
<dbReference type="Proteomes" id="UP000015101">
    <property type="component" value="Unassembled WGS sequence"/>
</dbReference>
<name>T1F1M9_HELRO</name>
<sequence>MEEHGRWQLMNVPWKQLLTISMLYNCYYNNVHLEGGCVGGACVREKIIGREMCWKGGMLEGGCVGRGCVGREMCWKRNVMKEKCVGREMCWKGDVLEGGCVR</sequence>
<reference evidence="2" key="3">
    <citation type="submission" date="2015-06" db="UniProtKB">
        <authorList>
            <consortium name="EnsemblMetazoa"/>
        </authorList>
    </citation>
    <scope>IDENTIFICATION</scope>
</reference>
<dbReference type="HOGENOM" id="CLU_2280397_0_0_1"/>
<dbReference type="AlphaFoldDB" id="T1F1M9"/>
<dbReference type="CTD" id="20202729"/>
<dbReference type="EMBL" id="KB096080">
    <property type="protein sequence ID" value="ESO08413.1"/>
    <property type="molecule type" value="Genomic_DNA"/>
</dbReference>
<evidence type="ECO:0000313" key="1">
    <source>
        <dbReference type="EMBL" id="ESO08413.1"/>
    </source>
</evidence>
<dbReference type="KEGG" id="hro:HELRODRAFT_169251"/>